<dbReference type="Proteomes" id="UP000275925">
    <property type="component" value="Unassembled WGS sequence"/>
</dbReference>
<reference evidence="1 2" key="1">
    <citation type="journal article" date="2019" name="ISME J.">
        <title>Genome analyses of uncultured TG2/ZB3 bacteria in 'Margulisbacteria' specifically attached to ectosymbiotic spirochetes of protists in the termite gut.</title>
        <authorList>
            <person name="Utami Y.D."/>
            <person name="Kuwahara H."/>
            <person name="Igai K."/>
            <person name="Murakami T."/>
            <person name="Sugaya K."/>
            <person name="Morikawa T."/>
            <person name="Nagura Y."/>
            <person name="Yuki M."/>
            <person name="Deevong P."/>
            <person name="Inoue T."/>
            <person name="Kihara K."/>
            <person name="Lo N."/>
            <person name="Yamada A."/>
            <person name="Ohkuma M."/>
            <person name="Hongoh Y."/>
        </authorList>
    </citation>
    <scope>NUCLEOTIDE SEQUENCE [LARGE SCALE GENOMIC DNA]</scope>
    <source>
        <strain evidence="1">NkOx7-02</strain>
    </source>
</reference>
<accession>A0A388TGA3</accession>
<keyword evidence="2" id="KW-1185">Reference proteome</keyword>
<sequence>MLEIRYFGHSCFWVRSADGLRVLTDPYSDVLGYVLPRTEADIVLISHNHAMHNCLEAVGGCPAVIQSDGYRELNWVKIRGIPSYHDKERGTRHGGNTIFCWDMQAVRFCHLGDLGCLPDVDLLAQIGPVDVLFFPIGGGRTLTPAEAVELLRLIPYKYAVPMHYRTKYNPRPQFGLAEFMERQKDIIIPCPQNVLSLRRQDCKGAPKVVALTYLPVEGEK</sequence>
<dbReference type="PANTHER" id="PTHR42967">
    <property type="entry name" value="METAL DEPENDENT HYDROLASE"/>
    <property type="match status" value="1"/>
</dbReference>
<dbReference type="PANTHER" id="PTHR42967:SF1">
    <property type="entry name" value="MBL FOLD METALLO-HYDROLASE"/>
    <property type="match status" value="1"/>
</dbReference>
<dbReference type="InterPro" id="IPR036866">
    <property type="entry name" value="RibonucZ/Hydroxyglut_hydro"/>
</dbReference>
<proteinExistence type="predicted"/>
<gene>
    <name evidence="1" type="ORF">NO2_0342</name>
</gene>
<dbReference type="Pfam" id="PF13483">
    <property type="entry name" value="Lactamase_B_3"/>
    <property type="match status" value="1"/>
</dbReference>
<dbReference type="SUPFAM" id="SSF56281">
    <property type="entry name" value="Metallo-hydrolase/oxidoreductase"/>
    <property type="match status" value="1"/>
</dbReference>
<dbReference type="GO" id="GO:0016787">
    <property type="term" value="F:hydrolase activity"/>
    <property type="evidence" value="ECO:0007669"/>
    <property type="project" value="UniProtKB-KW"/>
</dbReference>
<evidence type="ECO:0000313" key="1">
    <source>
        <dbReference type="EMBL" id="GBR75692.1"/>
    </source>
</evidence>
<dbReference type="AlphaFoldDB" id="A0A388TGA3"/>
<name>A0A388TGA3_9BACT</name>
<comment type="caution">
    <text evidence="1">The sequence shown here is derived from an EMBL/GenBank/DDBJ whole genome shotgun (WGS) entry which is preliminary data.</text>
</comment>
<protein>
    <submittedName>
        <fullName evidence="1">Zn-dependent hydrolases of the beta-lactamase fold</fullName>
    </submittedName>
</protein>
<dbReference type="Gene3D" id="3.60.15.10">
    <property type="entry name" value="Ribonuclease Z/Hydroxyacylglutathione hydrolase-like"/>
    <property type="match status" value="1"/>
</dbReference>
<evidence type="ECO:0000313" key="2">
    <source>
        <dbReference type="Proteomes" id="UP000275925"/>
    </source>
</evidence>
<organism evidence="1 2">
    <name type="scientific">Candidatus Termititenax persephonae</name>
    <dbReference type="NCBI Taxonomy" id="2218525"/>
    <lineage>
        <taxon>Bacteria</taxon>
        <taxon>Bacillati</taxon>
        <taxon>Candidatus Margulisiibacteriota</taxon>
        <taxon>Candidatus Termititenacia</taxon>
        <taxon>Candidatus Termititenacales</taxon>
        <taxon>Candidatus Termititenacaceae</taxon>
        <taxon>Candidatus Termititenax</taxon>
    </lineage>
</organism>
<dbReference type="EMBL" id="BGZO01000006">
    <property type="protein sequence ID" value="GBR75692.1"/>
    <property type="molecule type" value="Genomic_DNA"/>
</dbReference>
<keyword evidence="1" id="KW-0378">Hydrolase</keyword>